<dbReference type="InterPro" id="IPR035906">
    <property type="entry name" value="MetI-like_sf"/>
</dbReference>
<dbReference type="Gene3D" id="1.10.3720.10">
    <property type="entry name" value="MetI-like"/>
    <property type="match status" value="1"/>
</dbReference>
<evidence type="ECO:0000256" key="2">
    <source>
        <dbReference type="ARBA" id="ARBA00004202"/>
    </source>
</evidence>
<comment type="similarity">
    <text evidence="3">Belongs to the ABC transporter superfamily.</text>
</comment>
<evidence type="ECO:0000256" key="10">
    <source>
        <dbReference type="ARBA" id="ARBA00023136"/>
    </source>
</evidence>
<dbReference type="GO" id="GO:0005524">
    <property type="term" value="F:ATP binding"/>
    <property type="evidence" value="ECO:0007669"/>
    <property type="project" value="UniProtKB-KW"/>
</dbReference>
<keyword evidence="8" id="KW-0067">ATP-binding</keyword>
<dbReference type="PANTHER" id="PTHR43297">
    <property type="entry name" value="OLIGOPEPTIDE TRANSPORT ATP-BINDING PROTEIN APPD"/>
    <property type="match status" value="1"/>
</dbReference>
<dbReference type="GeneID" id="95805057"/>
<evidence type="ECO:0000256" key="6">
    <source>
        <dbReference type="ARBA" id="ARBA00022692"/>
    </source>
</evidence>
<dbReference type="Pfam" id="PF00005">
    <property type="entry name" value="ABC_tran"/>
    <property type="match status" value="1"/>
</dbReference>
<dbReference type="GO" id="GO:0015833">
    <property type="term" value="P:peptide transport"/>
    <property type="evidence" value="ECO:0007669"/>
    <property type="project" value="InterPro"/>
</dbReference>
<keyword evidence="16" id="KW-1185">Reference proteome</keyword>
<dbReference type="SMART" id="SM00382">
    <property type="entry name" value="AAA"/>
    <property type="match status" value="1"/>
</dbReference>
<dbReference type="Pfam" id="PF12911">
    <property type="entry name" value="OppC_N"/>
    <property type="match status" value="1"/>
</dbReference>
<keyword evidence="6 11" id="KW-0812">Transmembrane</keyword>
<evidence type="ECO:0000256" key="1">
    <source>
        <dbReference type="ARBA" id="ARBA00004141"/>
    </source>
</evidence>
<feature type="transmembrane region" description="Helical" evidence="11">
    <location>
        <begin position="197"/>
        <end position="221"/>
    </location>
</feature>
<dbReference type="CDD" id="cd06261">
    <property type="entry name" value="TM_PBP2"/>
    <property type="match status" value="1"/>
</dbReference>
<dbReference type="InterPro" id="IPR050388">
    <property type="entry name" value="ABC_Ni/Peptide_Import"/>
</dbReference>
<evidence type="ECO:0000256" key="12">
    <source>
        <dbReference type="SAM" id="MobiDB-lite"/>
    </source>
</evidence>
<proteinExistence type="inferred from homology"/>
<dbReference type="InterPro" id="IPR013563">
    <property type="entry name" value="Oligopep_ABC_C"/>
</dbReference>
<reference evidence="15 16" key="1">
    <citation type="submission" date="2016-06" db="EMBL/GenBank/DDBJ databases">
        <authorList>
            <person name="Kjaerup R.B."/>
            <person name="Dalgaard T.S."/>
            <person name="Juul-Madsen H.R."/>
        </authorList>
    </citation>
    <scope>NUCLEOTIDE SEQUENCE [LARGE SCALE GENOMIC DNA]</scope>
    <source>
        <strain evidence="15 16">DSM 43913</strain>
    </source>
</reference>
<dbReference type="InterPro" id="IPR000515">
    <property type="entry name" value="MetI-like"/>
</dbReference>
<dbReference type="AlphaFoldDB" id="A0A1C5GGT3"/>
<evidence type="ECO:0000256" key="8">
    <source>
        <dbReference type="ARBA" id="ARBA00022840"/>
    </source>
</evidence>
<comment type="subcellular location">
    <subcellularLocation>
        <location evidence="11">Cell membrane</location>
        <topology evidence="11">Multi-pass membrane protein</topology>
    </subcellularLocation>
    <subcellularLocation>
        <location evidence="2">Cell membrane</location>
        <topology evidence="2">Peripheral membrane protein</topology>
    </subcellularLocation>
    <subcellularLocation>
        <location evidence="1">Membrane</location>
        <topology evidence="1">Multi-pass membrane protein</topology>
    </subcellularLocation>
</comment>
<dbReference type="InterPro" id="IPR003593">
    <property type="entry name" value="AAA+_ATPase"/>
</dbReference>
<evidence type="ECO:0000313" key="16">
    <source>
        <dbReference type="Proteomes" id="UP000198251"/>
    </source>
</evidence>
<evidence type="ECO:0000256" key="4">
    <source>
        <dbReference type="ARBA" id="ARBA00022448"/>
    </source>
</evidence>
<accession>A0A1C5GGT3</accession>
<feature type="region of interest" description="Disordered" evidence="12">
    <location>
        <begin position="276"/>
        <end position="297"/>
    </location>
</feature>
<dbReference type="GO" id="GO:0005886">
    <property type="term" value="C:plasma membrane"/>
    <property type="evidence" value="ECO:0007669"/>
    <property type="project" value="UniProtKB-SubCell"/>
</dbReference>
<keyword evidence="10 11" id="KW-0472">Membrane</keyword>
<dbReference type="InterPro" id="IPR027417">
    <property type="entry name" value="P-loop_NTPase"/>
</dbReference>
<name>A0A1C5GGT3_MICEH</name>
<dbReference type="EMBL" id="LT607733">
    <property type="protein sequence ID" value="SCG19039.1"/>
    <property type="molecule type" value="Genomic_DNA"/>
</dbReference>
<dbReference type="Gene3D" id="3.40.50.300">
    <property type="entry name" value="P-loop containing nucleotide triphosphate hydrolases"/>
    <property type="match status" value="1"/>
</dbReference>
<dbReference type="CDD" id="cd03257">
    <property type="entry name" value="ABC_NikE_OppD_transporters"/>
    <property type="match status" value="1"/>
</dbReference>
<keyword evidence="7" id="KW-0547">Nucleotide-binding</keyword>
<keyword evidence="9 11" id="KW-1133">Transmembrane helix</keyword>
<evidence type="ECO:0000259" key="14">
    <source>
        <dbReference type="PROSITE" id="PS50928"/>
    </source>
</evidence>
<dbReference type="SUPFAM" id="SSF161098">
    <property type="entry name" value="MetI-like"/>
    <property type="match status" value="1"/>
</dbReference>
<dbReference type="InterPro" id="IPR025966">
    <property type="entry name" value="OppC_N"/>
</dbReference>
<gene>
    <name evidence="15" type="ORF">GA0070610_5399</name>
</gene>
<feature type="transmembrane region" description="Helical" evidence="11">
    <location>
        <begin position="142"/>
        <end position="159"/>
    </location>
</feature>
<dbReference type="FunFam" id="3.40.50.300:FF:000016">
    <property type="entry name" value="Oligopeptide ABC transporter ATP-binding component"/>
    <property type="match status" value="1"/>
</dbReference>
<keyword evidence="4 11" id="KW-0813">Transport</keyword>
<organism evidence="15 16">
    <name type="scientific">Micromonospora echinofusca</name>
    <dbReference type="NCBI Taxonomy" id="47858"/>
    <lineage>
        <taxon>Bacteria</taxon>
        <taxon>Bacillati</taxon>
        <taxon>Actinomycetota</taxon>
        <taxon>Actinomycetes</taxon>
        <taxon>Micromonosporales</taxon>
        <taxon>Micromonosporaceae</taxon>
        <taxon>Micromonospora</taxon>
    </lineage>
</organism>
<keyword evidence="5" id="KW-1003">Cell membrane</keyword>
<dbReference type="PROSITE" id="PS50893">
    <property type="entry name" value="ABC_TRANSPORTER_2"/>
    <property type="match status" value="1"/>
</dbReference>
<sequence length="637" mass="67211">MSGPESFALRLLRRPLAVAALLWLVVVAVCALFPDLVTDRDPLEQDLIAALQGPSAEHPLGTDRLGQDLLSRLVHGAGTTLWGVLVAVLTSTVLGVLLGLPAGYLGGVVDAAILRVSDLLFAVPAIIILLVVVAVFPENVTIAMVTFGVLLAAGLIRVVRTATRSTREELFIAAARVSGLSSGQILRRHVLPRLRGLVIVQASLIAAVSLVIQAGLAFLGFGPQPPQPSWGGMVDEARDVIVQHPWALVPPGLAVAITVLAFTLLGDAVRDTATQSWSSSKLVRSTPRRGSDPAPNGAATLVPEGVLLSVQHLSVEIPVRSGPPGAPAAPVVGDVSFDVADGEIVGLVGESGCGKTVTALSILGLVPGGGRVTGGAFLFSDHDLARASESEWREVRGRGIGYVAQDSMVSLDPAVRAGAQLAEAVRRHTGVRRAEAADRVLELLRDVGVPDPARVARLYPHQLSGGLAQRVAIAFALAGSPRLLIADEPTTALDVTVQAEILALLRRLSRERRMAVLLVTHDLGVVAELCDRAVVMYAGQVVEVCPVSRMFSRPRHPYTMGLLAADPHRAAPDGRLPTIAGTVPAPSDWPTGCRFADRCRLVEERCRREPVGLSRPEPGHVARCLRADDDLQREVAV</sequence>
<evidence type="ECO:0000256" key="3">
    <source>
        <dbReference type="ARBA" id="ARBA00005417"/>
    </source>
</evidence>
<dbReference type="PANTHER" id="PTHR43297:SF2">
    <property type="entry name" value="DIPEPTIDE TRANSPORT ATP-BINDING PROTEIN DPPD"/>
    <property type="match status" value="1"/>
</dbReference>
<dbReference type="RefSeq" id="WP_089002558.1">
    <property type="nucleotide sequence ID" value="NZ_JBFAAC010000007.1"/>
</dbReference>
<feature type="transmembrane region" description="Helical" evidence="11">
    <location>
        <begin position="112"/>
        <end position="136"/>
    </location>
</feature>
<evidence type="ECO:0000256" key="5">
    <source>
        <dbReference type="ARBA" id="ARBA00022475"/>
    </source>
</evidence>
<dbReference type="InterPro" id="IPR003439">
    <property type="entry name" value="ABC_transporter-like_ATP-bd"/>
</dbReference>
<dbReference type="GO" id="GO:0055085">
    <property type="term" value="P:transmembrane transport"/>
    <property type="evidence" value="ECO:0007669"/>
    <property type="project" value="InterPro"/>
</dbReference>
<dbReference type="Pfam" id="PF08352">
    <property type="entry name" value="oligo_HPY"/>
    <property type="match status" value="1"/>
</dbReference>
<evidence type="ECO:0000313" key="15">
    <source>
        <dbReference type="EMBL" id="SCG19039.1"/>
    </source>
</evidence>
<evidence type="ECO:0000256" key="7">
    <source>
        <dbReference type="ARBA" id="ARBA00022741"/>
    </source>
</evidence>
<evidence type="ECO:0000259" key="13">
    <source>
        <dbReference type="PROSITE" id="PS50893"/>
    </source>
</evidence>
<evidence type="ECO:0000256" key="9">
    <source>
        <dbReference type="ARBA" id="ARBA00022989"/>
    </source>
</evidence>
<dbReference type="SUPFAM" id="SSF52540">
    <property type="entry name" value="P-loop containing nucleoside triphosphate hydrolases"/>
    <property type="match status" value="1"/>
</dbReference>
<dbReference type="Proteomes" id="UP000198251">
    <property type="component" value="Chromosome I"/>
</dbReference>
<evidence type="ECO:0000256" key="11">
    <source>
        <dbReference type="RuleBase" id="RU363032"/>
    </source>
</evidence>
<dbReference type="Pfam" id="PF00528">
    <property type="entry name" value="BPD_transp_1"/>
    <property type="match status" value="1"/>
</dbReference>
<dbReference type="PROSITE" id="PS50928">
    <property type="entry name" value="ABC_TM1"/>
    <property type="match status" value="1"/>
</dbReference>
<dbReference type="NCBIfam" id="TIGR01727">
    <property type="entry name" value="oligo_HPY"/>
    <property type="match status" value="1"/>
</dbReference>
<feature type="domain" description="ABC transmembrane type-1" evidence="14">
    <location>
        <begin position="81"/>
        <end position="266"/>
    </location>
</feature>
<feature type="transmembrane region" description="Helical" evidence="11">
    <location>
        <begin position="80"/>
        <end position="100"/>
    </location>
</feature>
<comment type="similarity">
    <text evidence="11">Belongs to the binding-protein-dependent transport system permease family.</text>
</comment>
<protein>
    <submittedName>
        <fullName evidence="15">Peptide/nickel transport system permease protein</fullName>
    </submittedName>
</protein>
<dbReference type="GO" id="GO:0016887">
    <property type="term" value="F:ATP hydrolysis activity"/>
    <property type="evidence" value="ECO:0007669"/>
    <property type="project" value="InterPro"/>
</dbReference>
<feature type="domain" description="ABC transporter" evidence="13">
    <location>
        <begin position="308"/>
        <end position="563"/>
    </location>
</feature>